<comment type="similarity">
    <text evidence="1">Belongs to the glycosyl hydrolase 18 family. Chitinase class II subfamily.</text>
</comment>
<dbReference type="InterPro" id="IPR029070">
    <property type="entry name" value="Chitinase_insertion_sf"/>
</dbReference>
<proteinExistence type="evidence at transcript level"/>
<dbReference type="InterPro" id="IPR011583">
    <property type="entry name" value="Chitinase_II/V-like_cat"/>
</dbReference>
<accession>A0A1U9XQT4</accession>
<dbReference type="InterPro" id="IPR050314">
    <property type="entry name" value="Glycosyl_Hydrlase_18"/>
</dbReference>
<evidence type="ECO:0000256" key="1">
    <source>
        <dbReference type="ARBA" id="ARBA00009121"/>
    </source>
</evidence>
<dbReference type="InterPro" id="IPR017853">
    <property type="entry name" value="GH"/>
</dbReference>
<feature type="chain" id="PRO_5012866441" evidence="3">
    <location>
        <begin position="26"/>
        <end position="829"/>
    </location>
</feature>
<protein>
    <submittedName>
        <fullName evidence="6">Chitinase 1</fullName>
    </submittedName>
</protein>
<name>A0A1U9XQT4_TIGJA</name>
<sequence>MTNSKLSFGPWLMLHISILVQHGTALSCSKSFGVEPDTTDPSCLKFRICAFGYSLGTRSCSPNEVFDGSLLKCVTGEGCNQLQSQVKTSPQPTRYQPDFQKSTACPHSNYIVCSYPAWGIEGFGPDKVDFSMCTHVIYVFATISDDFIISSEGIPSPNIPGQESIRAKYPDLSFLISVGGWEASQSGKHLFKTLFASAENSQTFADSVVRYLEKYSFDGLDMAFLHPDPSDKDNYARFMAILKNALSKNNHILTASISGTIGQLTHQFDFNALQSSVDHYHVMAYEYHGFWNEQADHHSPLFKRFWDKSGLDVESVVQFLQETGVPPEKIVLQIPAFGRSFITKGLKKEPPIPSDKDKSLANKDKYVSYSKICENILTSNSNWTFVDQASAPYAFLDQFWVGFDSPYSVRNKAMYILRKRLRGALLFHLGDEDFNDVCGPSYQLLTSINSVFRAPPCQSYEDRKPTVKPTHCNKDKKIICYYTSWSKWRTGLGKFDTSNFDPSICTHVVYAFLDISKEFVLSADEESMEMRKLQEAHPQIKFLASIGGSGNSQNHKSFYQSLITDPSHRLKFANSAVNFLQHFHWNGLDLDYIGLLPSEKDGYCKLVKVLKSKLSQADLELTVTVTGTKEHMRESYDLLCLSDNTDAVVALTYGYHDTSSNTTGHFAPFHSPLNNGLDVRSIINFLLSGGVAPEKLILSLPAFGETYTTEGEAKDPPQITTGPGLKGQFTNALGVLSYTELCLNFKDGGWTKGGSAETGIYMYKDNQWVSYDDRDCFQTKIQYVLEHDLGGVMIWEVSFDDFRPLCSDERNPLLKTIEKHLCTNETLEN</sequence>
<dbReference type="GO" id="GO:0005975">
    <property type="term" value="P:carbohydrate metabolic process"/>
    <property type="evidence" value="ECO:0007669"/>
    <property type="project" value="InterPro"/>
</dbReference>
<dbReference type="PANTHER" id="PTHR11177">
    <property type="entry name" value="CHITINASE"/>
    <property type="match status" value="1"/>
</dbReference>
<dbReference type="SMART" id="SM00636">
    <property type="entry name" value="Glyco_18"/>
    <property type="match status" value="2"/>
</dbReference>
<dbReference type="PANTHER" id="PTHR11177:SF317">
    <property type="entry name" value="CHITINASE 12-RELATED"/>
    <property type="match status" value="1"/>
</dbReference>
<feature type="signal peptide" evidence="3">
    <location>
        <begin position="1"/>
        <end position="25"/>
    </location>
</feature>
<evidence type="ECO:0000256" key="3">
    <source>
        <dbReference type="SAM" id="SignalP"/>
    </source>
</evidence>
<keyword evidence="2" id="KW-0147">Chitin-binding</keyword>
<dbReference type="InterPro" id="IPR001223">
    <property type="entry name" value="Glyco_hydro18_cat"/>
</dbReference>
<organism evidence="6">
    <name type="scientific">Tigriopus japonicus</name>
    <name type="common">Copepod</name>
    <dbReference type="NCBI Taxonomy" id="158387"/>
    <lineage>
        <taxon>Eukaryota</taxon>
        <taxon>Metazoa</taxon>
        <taxon>Ecdysozoa</taxon>
        <taxon>Arthropoda</taxon>
        <taxon>Crustacea</taxon>
        <taxon>Multicrustacea</taxon>
        <taxon>Hexanauplia</taxon>
        <taxon>Copepoda</taxon>
        <taxon>Harpacticoida</taxon>
        <taxon>Harpacticidae</taxon>
        <taxon>Tigriopus</taxon>
    </lineage>
</organism>
<dbReference type="SUPFAM" id="SSF51445">
    <property type="entry name" value="(Trans)glycosidases"/>
    <property type="match status" value="2"/>
</dbReference>
<dbReference type="SUPFAM" id="SSF54556">
    <property type="entry name" value="Chitinase insertion domain"/>
    <property type="match status" value="2"/>
</dbReference>
<reference evidence="6" key="1">
    <citation type="submission" date="2016-06" db="EMBL/GenBank/DDBJ databases">
        <authorList>
            <person name="Kjaerup R.B."/>
            <person name="Dalgaard T.S."/>
            <person name="Juul-Madsen H.R."/>
        </authorList>
    </citation>
    <scope>NUCLEOTIDE SEQUENCE</scope>
</reference>
<feature type="domain" description="GH18" evidence="5">
    <location>
        <begin position="109"/>
        <end position="455"/>
    </location>
</feature>
<dbReference type="GO" id="GO:0004568">
    <property type="term" value="F:chitinase activity"/>
    <property type="evidence" value="ECO:0007669"/>
    <property type="project" value="TreeGrafter"/>
</dbReference>
<dbReference type="Gene3D" id="3.10.50.10">
    <property type="match status" value="2"/>
</dbReference>
<dbReference type="AlphaFoldDB" id="A0A1U9XQT4"/>
<dbReference type="GO" id="GO:0005576">
    <property type="term" value="C:extracellular region"/>
    <property type="evidence" value="ECO:0007669"/>
    <property type="project" value="InterPro"/>
</dbReference>
<dbReference type="Gene3D" id="3.20.20.80">
    <property type="entry name" value="Glycosidases"/>
    <property type="match status" value="2"/>
</dbReference>
<evidence type="ECO:0000256" key="2">
    <source>
        <dbReference type="ARBA" id="ARBA00022669"/>
    </source>
</evidence>
<dbReference type="GO" id="GO:0008061">
    <property type="term" value="F:chitin binding"/>
    <property type="evidence" value="ECO:0007669"/>
    <property type="project" value="UniProtKB-KW"/>
</dbReference>
<keyword evidence="3" id="KW-0732">Signal</keyword>
<dbReference type="PROSITE" id="PS50940">
    <property type="entry name" value="CHIT_BIND_II"/>
    <property type="match status" value="1"/>
</dbReference>
<feature type="domain" description="Chitin-binding type-2" evidence="4">
    <location>
        <begin position="25"/>
        <end position="81"/>
    </location>
</feature>
<dbReference type="GO" id="GO:0006032">
    <property type="term" value="P:chitin catabolic process"/>
    <property type="evidence" value="ECO:0007669"/>
    <property type="project" value="TreeGrafter"/>
</dbReference>
<feature type="domain" description="GH18" evidence="5">
    <location>
        <begin position="476"/>
        <end position="824"/>
    </location>
</feature>
<dbReference type="EMBL" id="KX427143">
    <property type="protein sequence ID" value="AQZ26765.1"/>
    <property type="molecule type" value="mRNA"/>
</dbReference>
<dbReference type="Pfam" id="PF00704">
    <property type="entry name" value="Glyco_hydro_18"/>
    <property type="match status" value="2"/>
</dbReference>
<evidence type="ECO:0000259" key="5">
    <source>
        <dbReference type="PROSITE" id="PS51910"/>
    </source>
</evidence>
<evidence type="ECO:0000259" key="4">
    <source>
        <dbReference type="PROSITE" id="PS50940"/>
    </source>
</evidence>
<evidence type="ECO:0000313" key="6">
    <source>
        <dbReference type="EMBL" id="AQZ26765.1"/>
    </source>
</evidence>
<dbReference type="PROSITE" id="PS51257">
    <property type="entry name" value="PROKAR_LIPOPROTEIN"/>
    <property type="match status" value="1"/>
</dbReference>
<dbReference type="PROSITE" id="PS51910">
    <property type="entry name" value="GH18_2"/>
    <property type="match status" value="2"/>
</dbReference>
<dbReference type="InterPro" id="IPR002557">
    <property type="entry name" value="Chitin-bd_dom"/>
</dbReference>